<dbReference type="NCBIfam" id="TIGR00426">
    <property type="entry name" value="competence protein ComEA helix-hairpin-helix repeat region"/>
    <property type="match status" value="1"/>
</dbReference>
<dbReference type="InterPro" id="IPR004509">
    <property type="entry name" value="Competence_ComEA_HhH"/>
</dbReference>
<keyword evidence="2" id="KW-1133">Transmembrane helix</keyword>
<dbReference type="SUPFAM" id="SSF47781">
    <property type="entry name" value="RuvA domain 2-like"/>
    <property type="match status" value="1"/>
</dbReference>
<dbReference type="Gene3D" id="3.10.560.10">
    <property type="entry name" value="Outer membrane lipoprotein wza domain like"/>
    <property type="match status" value="1"/>
</dbReference>
<keyword evidence="2" id="KW-0812">Transmembrane</keyword>
<organism evidence="4 5">
    <name type="scientific">Streptococcus parauberis</name>
    <dbReference type="NCBI Taxonomy" id="1348"/>
    <lineage>
        <taxon>Bacteria</taxon>
        <taxon>Bacillati</taxon>
        <taxon>Bacillota</taxon>
        <taxon>Bacilli</taxon>
        <taxon>Lactobacillales</taxon>
        <taxon>Streptococcaceae</taxon>
        <taxon>Streptococcus</taxon>
    </lineage>
</organism>
<dbReference type="RefSeq" id="WP_003106056.1">
    <property type="nucleotide sequence ID" value="NZ_JAYEVX010000007.1"/>
</dbReference>
<proteinExistence type="predicted"/>
<dbReference type="GO" id="GO:0003677">
    <property type="term" value="F:DNA binding"/>
    <property type="evidence" value="ECO:0007669"/>
    <property type="project" value="InterPro"/>
</dbReference>
<feature type="coiled-coil region" evidence="1">
    <location>
        <begin position="45"/>
        <end position="72"/>
    </location>
</feature>
<gene>
    <name evidence="4" type="primary">comEA</name>
    <name evidence="4" type="ORF">A9Y57_01410</name>
</gene>
<keyword evidence="2" id="KW-0472">Membrane</keyword>
<evidence type="ECO:0000313" key="5">
    <source>
        <dbReference type="Proteomes" id="UP000217465"/>
    </source>
</evidence>
<reference evidence="4 5" key="1">
    <citation type="submission" date="2016-06" db="EMBL/GenBank/DDBJ databases">
        <authorList>
            <person name="Haines A.N."/>
            <person name="Council K.R."/>
        </authorList>
    </citation>
    <scope>NUCLEOTIDE SEQUENCE [LARGE SCALE GENOMIC DNA]</scope>
    <source>
        <strain evidence="4 5">SP158-29</strain>
    </source>
</reference>
<feature type="domain" description="Helix-hairpin-helix DNA-binding motif class 1" evidence="3">
    <location>
        <begin position="172"/>
        <end position="191"/>
    </location>
</feature>
<dbReference type="Pfam" id="PF10531">
    <property type="entry name" value="SLBB"/>
    <property type="match status" value="1"/>
</dbReference>
<evidence type="ECO:0000256" key="1">
    <source>
        <dbReference type="SAM" id="Coils"/>
    </source>
</evidence>
<accession>A0A854WMJ1</accession>
<dbReference type="InterPro" id="IPR019554">
    <property type="entry name" value="Soluble_ligand-bd"/>
</dbReference>
<dbReference type="GeneID" id="61420611"/>
<name>A0A854WMJ1_9STRE</name>
<dbReference type="SMART" id="SM00278">
    <property type="entry name" value="HhH1"/>
    <property type="match status" value="2"/>
</dbReference>
<dbReference type="Gene3D" id="1.10.150.310">
    <property type="entry name" value="Tex RuvX-like domain-like"/>
    <property type="match status" value="1"/>
</dbReference>
<comment type="caution">
    <text evidence="4">The sequence shown here is derived from an EMBL/GenBank/DDBJ whole genome shotgun (WGS) entry which is preliminary data.</text>
</comment>
<dbReference type="InterPro" id="IPR003583">
    <property type="entry name" value="Hlx-hairpin-Hlx_DNA-bd_motif"/>
</dbReference>
<dbReference type="EMBL" id="NSGR01000008">
    <property type="protein sequence ID" value="PCH12691.1"/>
    <property type="molecule type" value="Genomic_DNA"/>
</dbReference>
<evidence type="ECO:0000256" key="2">
    <source>
        <dbReference type="SAM" id="Phobius"/>
    </source>
</evidence>
<dbReference type="PANTHER" id="PTHR21180:SF32">
    <property type="entry name" value="ENDONUCLEASE_EXONUCLEASE_PHOSPHATASE FAMILY DOMAIN-CONTAINING PROTEIN 1"/>
    <property type="match status" value="1"/>
</dbReference>
<evidence type="ECO:0000259" key="3">
    <source>
        <dbReference type="SMART" id="SM00278"/>
    </source>
</evidence>
<dbReference type="GO" id="GO:0015628">
    <property type="term" value="P:protein secretion by the type II secretion system"/>
    <property type="evidence" value="ECO:0007669"/>
    <property type="project" value="TreeGrafter"/>
</dbReference>
<dbReference type="InterPro" id="IPR051675">
    <property type="entry name" value="Endo/Exo/Phosphatase_dom_1"/>
</dbReference>
<feature type="transmembrane region" description="Helical" evidence="2">
    <location>
        <begin position="17"/>
        <end position="39"/>
    </location>
</feature>
<dbReference type="GO" id="GO:0015627">
    <property type="term" value="C:type II protein secretion system complex"/>
    <property type="evidence" value="ECO:0007669"/>
    <property type="project" value="TreeGrafter"/>
</dbReference>
<dbReference type="InterPro" id="IPR010994">
    <property type="entry name" value="RuvA_2-like"/>
</dbReference>
<dbReference type="PANTHER" id="PTHR21180">
    <property type="entry name" value="ENDONUCLEASE/EXONUCLEASE/PHOSPHATASE FAMILY DOMAIN-CONTAINING PROTEIN 1"/>
    <property type="match status" value="1"/>
</dbReference>
<sequence length="225" mass="24875">MKEILTDIKQWYVNHYILGRIIAIIVCICLLFSLSLFVFGNSTADKQKEEDMIELRKEIIEVKEDKEQSQAESKSTDTSNQIMVDLKGAVKQEGVYKLPADSRVTDLVKMAGGLTQDADRQAINLAQKLSDASVIYIARLGENKSVLPSSTVQAADAPSDDEKININSATSDQLTKIPGIGEKRAHEIIEARDKMGGFKSLEDLTKISGIGKKTLEKMKDNLSIE</sequence>
<dbReference type="Pfam" id="PF12836">
    <property type="entry name" value="HHH_3"/>
    <property type="match status" value="1"/>
</dbReference>
<evidence type="ECO:0000313" key="4">
    <source>
        <dbReference type="EMBL" id="PCH12691.1"/>
    </source>
</evidence>
<protein>
    <submittedName>
        <fullName evidence="4">ComE operon protein 1</fullName>
    </submittedName>
</protein>
<dbReference type="Proteomes" id="UP000217465">
    <property type="component" value="Unassembled WGS sequence"/>
</dbReference>
<dbReference type="GO" id="GO:0006281">
    <property type="term" value="P:DNA repair"/>
    <property type="evidence" value="ECO:0007669"/>
    <property type="project" value="InterPro"/>
</dbReference>
<feature type="domain" description="Helix-hairpin-helix DNA-binding motif class 1" evidence="3">
    <location>
        <begin position="202"/>
        <end position="221"/>
    </location>
</feature>
<keyword evidence="1" id="KW-0175">Coiled coil</keyword>
<dbReference type="AlphaFoldDB" id="A0A854WMJ1"/>